<feature type="transmembrane region" description="Helical" evidence="1">
    <location>
        <begin position="121"/>
        <end position="142"/>
    </location>
</feature>
<comment type="caution">
    <text evidence="2">The sequence shown here is derived from an EMBL/GenBank/DDBJ whole genome shotgun (WGS) entry which is preliminary data.</text>
</comment>
<keyword evidence="1" id="KW-0472">Membrane</keyword>
<dbReference type="eggNOG" id="ENOG502T2G7">
    <property type="taxonomic scope" value="Eukaryota"/>
</dbReference>
<dbReference type="AlphaFoldDB" id="A0A0W0EVQ9"/>
<dbReference type="EMBL" id="LATX01002504">
    <property type="protein sequence ID" value="KTB28085.1"/>
    <property type="molecule type" value="Genomic_DNA"/>
</dbReference>
<name>A0A0W0EVQ9_MONRR</name>
<protein>
    <submittedName>
        <fullName evidence="2">Uncharacterized protein</fullName>
    </submittedName>
</protein>
<evidence type="ECO:0000256" key="1">
    <source>
        <dbReference type="SAM" id="Phobius"/>
    </source>
</evidence>
<gene>
    <name evidence="2" type="ORF">WG66_19350</name>
</gene>
<sequence>MSTSTFNPYHGRPNLNIGIALFHHLDHRGRLNPHWAIIAHEDDYFGRDARIFQIARDETSNWVLRHNTRTVDREDRTLIGIINVGSIMQDRGWLENFASQFPAGKNGSDPGALNVWCGAAWVIRFLWGLVLLSVLTLPVPIYEFFGYAKKTESTVIETRQLVPNRVAVVNLV</sequence>
<keyword evidence="1" id="KW-0812">Transmembrane</keyword>
<dbReference type="Proteomes" id="UP000054988">
    <property type="component" value="Unassembled WGS sequence"/>
</dbReference>
<organism evidence="2 3">
    <name type="scientific">Moniliophthora roreri</name>
    <name type="common">Frosty pod rot fungus</name>
    <name type="synonym">Monilia roreri</name>
    <dbReference type="NCBI Taxonomy" id="221103"/>
    <lineage>
        <taxon>Eukaryota</taxon>
        <taxon>Fungi</taxon>
        <taxon>Dikarya</taxon>
        <taxon>Basidiomycota</taxon>
        <taxon>Agaricomycotina</taxon>
        <taxon>Agaricomycetes</taxon>
        <taxon>Agaricomycetidae</taxon>
        <taxon>Agaricales</taxon>
        <taxon>Marasmiineae</taxon>
        <taxon>Marasmiaceae</taxon>
        <taxon>Moniliophthora</taxon>
    </lineage>
</organism>
<keyword evidence="1" id="KW-1133">Transmembrane helix</keyword>
<proteinExistence type="predicted"/>
<accession>A0A0W0EVQ9</accession>
<evidence type="ECO:0000313" key="3">
    <source>
        <dbReference type="Proteomes" id="UP000054988"/>
    </source>
</evidence>
<reference evidence="2 3" key="1">
    <citation type="submission" date="2015-12" db="EMBL/GenBank/DDBJ databases">
        <title>Draft genome sequence of Moniliophthora roreri, the causal agent of frosty pod rot of cacao.</title>
        <authorList>
            <person name="Aime M.C."/>
            <person name="Diaz-Valderrama J.R."/>
            <person name="Kijpornyongpan T."/>
            <person name="Phillips-Mora W."/>
        </authorList>
    </citation>
    <scope>NUCLEOTIDE SEQUENCE [LARGE SCALE GENOMIC DNA]</scope>
    <source>
        <strain evidence="2 3">MCA 2952</strain>
    </source>
</reference>
<evidence type="ECO:0000313" key="2">
    <source>
        <dbReference type="EMBL" id="KTB28085.1"/>
    </source>
</evidence>